<evidence type="ECO:0000313" key="2">
    <source>
        <dbReference type="EMBL" id="SFR61094.1"/>
    </source>
</evidence>
<keyword evidence="3" id="KW-1185">Reference proteome</keyword>
<protein>
    <submittedName>
        <fullName evidence="2">Uncharacterized protein</fullName>
    </submittedName>
</protein>
<dbReference type="EMBL" id="FOYT01000002">
    <property type="protein sequence ID" value="SFR61094.1"/>
    <property type="molecule type" value="Genomic_DNA"/>
</dbReference>
<evidence type="ECO:0000313" key="3">
    <source>
        <dbReference type="Proteomes" id="UP000198531"/>
    </source>
</evidence>
<feature type="region of interest" description="Disordered" evidence="1">
    <location>
        <begin position="1"/>
        <end position="64"/>
    </location>
</feature>
<dbReference type="Proteomes" id="UP000198531">
    <property type="component" value="Unassembled WGS sequence"/>
</dbReference>
<dbReference type="OrthoDB" id="253349at2157"/>
<accession>A0A1I6I362</accession>
<name>A0A1I6I362_9EURY</name>
<feature type="compositionally biased region" description="Basic and acidic residues" evidence="1">
    <location>
        <begin position="44"/>
        <end position="60"/>
    </location>
</feature>
<feature type="compositionally biased region" description="Basic and acidic residues" evidence="1">
    <location>
        <begin position="7"/>
        <end position="17"/>
    </location>
</feature>
<reference evidence="3" key="1">
    <citation type="submission" date="2016-10" db="EMBL/GenBank/DDBJ databases">
        <authorList>
            <person name="Varghese N."/>
            <person name="Submissions S."/>
        </authorList>
    </citation>
    <scope>NUCLEOTIDE SEQUENCE [LARGE SCALE GENOMIC DNA]</scope>
    <source>
        <strain evidence="3">CGMCC 1.7736</strain>
    </source>
</reference>
<organism evidence="2 3">
    <name type="scientific">Halogeometricum rufum</name>
    <dbReference type="NCBI Taxonomy" id="553469"/>
    <lineage>
        <taxon>Archaea</taxon>
        <taxon>Methanobacteriati</taxon>
        <taxon>Methanobacteriota</taxon>
        <taxon>Stenosarchaea group</taxon>
        <taxon>Halobacteria</taxon>
        <taxon>Halobacteriales</taxon>
        <taxon>Haloferacaceae</taxon>
        <taxon>Halogeometricum</taxon>
    </lineage>
</organism>
<dbReference type="STRING" id="553469.SAMN04487947_2797"/>
<proteinExistence type="predicted"/>
<dbReference type="RefSeq" id="WP_089808605.1">
    <property type="nucleotide sequence ID" value="NZ_FOYT01000002.1"/>
</dbReference>
<evidence type="ECO:0000256" key="1">
    <source>
        <dbReference type="SAM" id="MobiDB-lite"/>
    </source>
</evidence>
<dbReference type="AlphaFoldDB" id="A0A1I6I362"/>
<sequence>MSTHTRHPTESHSDADTHTPPAAPPDAPAADTHTDDATDADDGTETHSNDGVEARDDRSGPSRCQRMFSARGTARLRNLADAENHAMPDGV</sequence>
<gene>
    <name evidence="2" type="ORF">SAMN04487947_2797</name>
</gene>